<proteinExistence type="predicted"/>
<organism evidence="1 2">
    <name type="scientific">Armillaria tabescens</name>
    <name type="common">Ringless honey mushroom</name>
    <name type="synonym">Agaricus tabescens</name>
    <dbReference type="NCBI Taxonomy" id="1929756"/>
    <lineage>
        <taxon>Eukaryota</taxon>
        <taxon>Fungi</taxon>
        <taxon>Dikarya</taxon>
        <taxon>Basidiomycota</taxon>
        <taxon>Agaricomycotina</taxon>
        <taxon>Agaricomycetes</taxon>
        <taxon>Agaricomycetidae</taxon>
        <taxon>Agaricales</taxon>
        <taxon>Marasmiineae</taxon>
        <taxon>Physalacriaceae</taxon>
        <taxon>Desarmillaria</taxon>
    </lineage>
</organism>
<gene>
    <name evidence="1" type="ORF">EV420DRAFT_1486211</name>
</gene>
<evidence type="ECO:0000313" key="2">
    <source>
        <dbReference type="Proteomes" id="UP001175211"/>
    </source>
</evidence>
<evidence type="ECO:0000313" key="1">
    <source>
        <dbReference type="EMBL" id="KAK0439687.1"/>
    </source>
</evidence>
<dbReference type="EMBL" id="JAUEPS010000083">
    <property type="protein sequence ID" value="KAK0439687.1"/>
    <property type="molecule type" value="Genomic_DNA"/>
</dbReference>
<comment type="caution">
    <text evidence="1">The sequence shown here is derived from an EMBL/GenBank/DDBJ whole genome shotgun (WGS) entry which is preliminary data.</text>
</comment>
<dbReference type="Proteomes" id="UP001175211">
    <property type="component" value="Unassembled WGS sequence"/>
</dbReference>
<accession>A0AA39JBG4</accession>
<keyword evidence="2" id="KW-1185">Reference proteome</keyword>
<dbReference type="RefSeq" id="XP_060323329.1">
    <property type="nucleotide sequence ID" value="XM_060470363.1"/>
</dbReference>
<dbReference type="GeneID" id="85353911"/>
<sequence length="220" mass="25243">MLPGQALPSFHITHTSTVSPTLTLHISHVNTLMIDISVYHNSNEPKSILGWWITAFRDIEADSALKVVRLKIDVKNMPSLSTPNYGDLWKQMNEALNGIPSLKTVDLTFYNMSPDWPWNEAEAQMIEGFKMRDPQRELNIHVTTFSSSQRKAQTFPAIPLQFQVLQLHKRNEMGMHRLDILNMSQSGTLKSRLKGEIIELVTGRNSREKVKLVDMYREEL</sequence>
<name>A0AA39JBG4_ARMTA</name>
<dbReference type="AlphaFoldDB" id="A0AA39JBG4"/>
<protein>
    <submittedName>
        <fullName evidence="1">Uncharacterized protein</fullName>
    </submittedName>
</protein>
<reference evidence="1" key="1">
    <citation type="submission" date="2023-06" db="EMBL/GenBank/DDBJ databases">
        <authorList>
            <consortium name="Lawrence Berkeley National Laboratory"/>
            <person name="Ahrendt S."/>
            <person name="Sahu N."/>
            <person name="Indic B."/>
            <person name="Wong-Bajracharya J."/>
            <person name="Merenyi Z."/>
            <person name="Ke H.-M."/>
            <person name="Monk M."/>
            <person name="Kocsube S."/>
            <person name="Drula E."/>
            <person name="Lipzen A."/>
            <person name="Balint B."/>
            <person name="Henrissat B."/>
            <person name="Andreopoulos B."/>
            <person name="Martin F.M."/>
            <person name="Harder C.B."/>
            <person name="Rigling D."/>
            <person name="Ford K.L."/>
            <person name="Foster G.D."/>
            <person name="Pangilinan J."/>
            <person name="Papanicolaou A."/>
            <person name="Barry K."/>
            <person name="LaButti K."/>
            <person name="Viragh M."/>
            <person name="Koriabine M."/>
            <person name="Yan M."/>
            <person name="Riley R."/>
            <person name="Champramary S."/>
            <person name="Plett K.L."/>
            <person name="Tsai I.J."/>
            <person name="Slot J."/>
            <person name="Sipos G."/>
            <person name="Plett J."/>
            <person name="Nagy L.G."/>
            <person name="Grigoriev I.V."/>
        </authorList>
    </citation>
    <scope>NUCLEOTIDE SEQUENCE</scope>
    <source>
        <strain evidence="1">CCBAS 213</strain>
    </source>
</reference>